<organism evidence="3 4">
    <name type="scientific">Blomia tropicalis</name>
    <name type="common">Mite</name>
    <dbReference type="NCBI Taxonomy" id="40697"/>
    <lineage>
        <taxon>Eukaryota</taxon>
        <taxon>Metazoa</taxon>
        <taxon>Ecdysozoa</taxon>
        <taxon>Arthropoda</taxon>
        <taxon>Chelicerata</taxon>
        <taxon>Arachnida</taxon>
        <taxon>Acari</taxon>
        <taxon>Acariformes</taxon>
        <taxon>Sarcoptiformes</taxon>
        <taxon>Astigmata</taxon>
        <taxon>Glycyphagoidea</taxon>
        <taxon>Echimyopodidae</taxon>
        <taxon>Blomia</taxon>
    </lineage>
</organism>
<proteinExistence type="predicted"/>
<dbReference type="Proteomes" id="UP001142055">
    <property type="component" value="Chromosome 1"/>
</dbReference>
<evidence type="ECO:0000313" key="4">
    <source>
        <dbReference type="Proteomes" id="UP001142055"/>
    </source>
</evidence>
<dbReference type="EMBL" id="JAPWDV010000001">
    <property type="protein sequence ID" value="KAJ6221983.1"/>
    <property type="molecule type" value="Genomic_DNA"/>
</dbReference>
<keyword evidence="2" id="KW-0472">Membrane</keyword>
<feature type="compositionally biased region" description="Basic residues" evidence="1">
    <location>
        <begin position="241"/>
        <end position="251"/>
    </location>
</feature>
<dbReference type="AlphaFoldDB" id="A0A9Q0MB28"/>
<gene>
    <name evidence="3" type="ORF">RDWZM_000528</name>
</gene>
<sequence length="347" mass="38695">MNETVVGQNESSTTWLNNAESNVDHQLENNGKCLDNDVDGGNKCNENSEKLQTSSSTNDCVLSTEATTNGSSTKLFCINLGPMSEGHVRLCDTIATQKNNQSSNLSLFTICLFIVGIVIASIANINGKISNSIDFDTLVNPNENNVEVVKNVENEDQQTIRMINDVINEGNGLFSSIPSSTDLELHLNVDHLDYDSLVTTQNLDSTNWRTINCDLPQKYLESFGELPNNLLPSPKLEHDKKTKRSKKKVHNGKPFSFKTQGKSNSQTELLDSENEGENTLFHVETIGINENATRLEDDNQLKDEQINGHHHYQCQSNEMVNEKITLISDNSPSNQIVVHFNRKNELE</sequence>
<feature type="compositionally biased region" description="Polar residues" evidence="1">
    <location>
        <begin position="257"/>
        <end position="269"/>
    </location>
</feature>
<feature type="transmembrane region" description="Helical" evidence="2">
    <location>
        <begin position="105"/>
        <end position="123"/>
    </location>
</feature>
<evidence type="ECO:0000256" key="2">
    <source>
        <dbReference type="SAM" id="Phobius"/>
    </source>
</evidence>
<evidence type="ECO:0000313" key="3">
    <source>
        <dbReference type="EMBL" id="KAJ6221983.1"/>
    </source>
</evidence>
<keyword evidence="2" id="KW-1133">Transmembrane helix</keyword>
<keyword evidence="2" id="KW-0812">Transmembrane</keyword>
<comment type="caution">
    <text evidence="3">The sequence shown here is derived from an EMBL/GenBank/DDBJ whole genome shotgun (WGS) entry which is preliminary data.</text>
</comment>
<keyword evidence="4" id="KW-1185">Reference proteome</keyword>
<name>A0A9Q0MB28_BLOTA</name>
<protein>
    <submittedName>
        <fullName evidence="3">Uncharacterized protein</fullName>
    </submittedName>
</protein>
<evidence type="ECO:0000256" key="1">
    <source>
        <dbReference type="SAM" id="MobiDB-lite"/>
    </source>
</evidence>
<accession>A0A9Q0MB28</accession>
<feature type="region of interest" description="Disordered" evidence="1">
    <location>
        <begin position="231"/>
        <end position="276"/>
    </location>
</feature>
<reference evidence="3" key="1">
    <citation type="submission" date="2022-12" db="EMBL/GenBank/DDBJ databases">
        <title>Genome assemblies of Blomia tropicalis.</title>
        <authorList>
            <person name="Cui Y."/>
        </authorList>
    </citation>
    <scope>NUCLEOTIDE SEQUENCE</scope>
    <source>
        <tissue evidence="3">Adult mites</tissue>
    </source>
</reference>